<protein>
    <recommendedName>
        <fullName evidence="10">Palmitoyltransferase</fullName>
        <ecNumber evidence="10">2.3.1.225</ecNumber>
    </recommendedName>
</protein>
<dbReference type="PROSITE" id="PS50216">
    <property type="entry name" value="DHHC"/>
    <property type="match status" value="1"/>
</dbReference>
<dbReference type="PANTHER" id="PTHR22883:SF301">
    <property type="entry name" value="PALMITOYLTRANSFERASE ZDHHC12"/>
    <property type="match status" value="1"/>
</dbReference>
<dbReference type="Pfam" id="PF01529">
    <property type="entry name" value="DHHC"/>
    <property type="match status" value="1"/>
</dbReference>
<keyword evidence="6 10" id="KW-0472">Membrane</keyword>
<dbReference type="PANTHER" id="PTHR22883">
    <property type="entry name" value="ZINC FINGER DHHC DOMAIN CONTAINING PROTEIN"/>
    <property type="match status" value="1"/>
</dbReference>
<evidence type="ECO:0000256" key="8">
    <source>
        <dbReference type="ARBA" id="ARBA00023288"/>
    </source>
</evidence>
<dbReference type="EC" id="2.3.1.225" evidence="10"/>
<evidence type="ECO:0000256" key="4">
    <source>
        <dbReference type="ARBA" id="ARBA00022692"/>
    </source>
</evidence>
<keyword evidence="8" id="KW-0449">Lipoprotein</keyword>
<comment type="domain">
    <text evidence="10">The DHHC domain is required for palmitoyltransferase activity.</text>
</comment>
<sequence length="451" mass="52171">MKEKQEFQLFYQISLLLGLYFKNFKQGLQELCLTQWMHDSTLICAFSKKGCRRIEIYYEDQNSLLLSNMLRSLRASMVAWELLGNSLKLFINFEKSNNVFYVSSRNGKVNNLSEEKNELELNACKYEEDCNQVIQYNNNYSNIYKQILGEMKAACLFYNQKTYLGPTIFVVLQIGLHVWAYKEFLLYYYIFGPFMFATCGLYFIVRIKDPGTIPIVKVEIPLENNQIEVQIENNVKREVLNAQANDESNGQISLDQFKDGPDNDNTIQKYYPEQQQQQQADNQHILSGRGMLSSPSSEQAKINTPNKQTCISTSNAVSPPTLAAEKRFCMQCLNEQPMRAKHCQYCKKCIPMFDHHCPWIGICIGEKNKLIFLIYLFVQIAQLIVGIRISVQNIGLLVVMGIIVILLMTLFGFHTFYVAKNITTCKVINNIRGILELEKNFVYRSKFKIPI</sequence>
<evidence type="ECO:0000259" key="11">
    <source>
        <dbReference type="Pfam" id="PF01529"/>
    </source>
</evidence>
<dbReference type="AlphaFoldDB" id="A0A8S1ULN0"/>
<dbReference type="Proteomes" id="UP000683925">
    <property type="component" value="Unassembled WGS sequence"/>
</dbReference>
<feature type="transmembrane region" description="Helical" evidence="10">
    <location>
        <begin position="186"/>
        <end position="205"/>
    </location>
</feature>
<comment type="caution">
    <text evidence="12">The sequence shown here is derived from an EMBL/GenBank/DDBJ whole genome shotgun (WGS) entry which is preliminary data.</text>
</comment>
<evidence type="ECO:0000256" key="3">
    <source>
        <dbReference type="ARBA" id="ARBA00022679"/>
    </source>
</evidence>
<feature type="domain" description="Palmitoyltransferase DHHC" evidence="11">
    <location>
        <begin position="325"/>
        <end position="392"/>
    </location>
</feature>
<evidence type="ECO:0000256" key="2">
    <source>
        <dbReference type="ARBA" id="ARBA00008574"/>
    </source>
</evidence>
<keyword evidence="4 10" id="KW-0812">Transmembrane</keyword>
<keyword evidence="3 10" id="KW-0808">Transferase</keyword>
<dbReference type="GO" id="GO:0005783">
    <property type="term" value="C:endoplasmic reticulum"/>
    <property type="evidence" value="ECO:0007669"/>
    <property type="project" value="TreeGrafter"/>
</dbReference>
<keyword evidence="13" id="KW-1185">Reference proteome</keyword>
<comment type="similarity">
    <text evidence="2 10">Belongs to the DHHC palmitoyltransferase family.</text>
</comment>
<keyword evidence="9 10" id="KW-0012">Acyltransferase</keyword>
<dbReference type="OMA" id="NITTCKV"/>
<dbReference type="OrthoDB" id="9909019at2759"/>
<evidence type="ECO:0000256" key="9">
    <source>
        <dbReference type="ARBA" id="ARBA00023315"/>
    </source>
</evidence>
<organism evidence="12 13">
    <name type="scientific">Paramecium octaurelia</name>
    <dbReference type="NCBI Taxonomy" id="43137"/>
    <lineage>
        <taxon>Eukaryota</taxon>
        <taxon>Sar</taxon>
        <taxon>Alveolata</taxon>
        <taxon>Ciliophora</taxon>
        <taxon>Intramacronucleata</taxon>
        <taxon>Oligohymenophorea</taxon>
        <taxon>Peniculida</taxon>
        <taxon>Parameciidae</taxon>
        <taxon>Paramecium</taxon>
    </lineage>
</organism>
<dbReference type="GO" id="GO:0006612">
    <property type="term" value="P:protein targeting to membrane"/>
    <property type="evidence" value="ECO:0007669"/>
    <property type="project" value="TreeGrafter"/>
</dbReference>
<accession>A0A8S1ULN0</accession>
<dbReference type="EMBL" id="CAJJDP010000047">
    <property type="protein sequence ID" value="CAD8166061.1"/>
    <property type="molecule type" value="Genomic_DNA"/>
</dbReference>
<comment type="subcellular location">
    <subcellularLocation>
        <location evidence="1">Endomembrane system</location>
        <topology evidence="1">Multi-pass membrane protein</topology>
    </subcellularLocation>
</comment>
<dbReference type="InterPro" id="IPR001594">
    <property type="entry name" value="Palmitoyltrfase_DHHC"/>
</dbReference>
<feature type="transmembrane region" description="Helical" evidence="10">
    <location>
        <begin position="397"/>
        <end position="419"/>
    </location>
</feature>
<dbReference type="GO" id="GO:0019706">
    <property type="term" value="F:protein-cysteine S-palmitoyltransferase activity"/>
    <property type="evidence" value="ECO:0007669"/>
    <property type="project" value="UniProtKB-EC"/>
</dbReference>
<dbReference type="InterPro" id="IPR039859">
    <property type="entry name" value="PFA4/ZDH16/20/ERF2-like"/>
</dbReference>
<evidence type="ECO:0000256" key="5">
    <source>
        <dbReference type="ARBA" id="ARBA00022989"/>
    </source>
</evidence>
<gene>
    <name evidence="12" type="ORF">POCTA_138.1.T0470266</name>
</gene>
<evidence type="ECO:0000313" key="12">
    <source>
        <dbReference type="EMBL" id="CAD8166061.1"/>
    </source>
</evidence>
<comment type="catalytic activity">
    <reaction evidence="10">
        <text>L-cysteinyl-[protein] + hexadecanoyl-CoA = S-hexadecanoyl-L-cysteinyl-[protein] + CoA</text>
        <dbReference type="Rhea" id="RHEA:36683"/>
        <dbReference type="Rhea" id="RHEA-COMP:10131"/>
        <dbReference type="Rhea" id="RHEA-COMP:11032"/>
        <dbReference type="ChEBI" id="CHEBI:29950"/>
        <dbReference type="ChEBI" id="CHEBI:57287"/>
        <dbReference type="ChEBI" id="CHEBI:57379"/>
        <dbReference type="ChEBI" id="CHEBI:74151"/>
        <dbReference type="EC" id="2.3.1.225"/>
    </reaction>
</comment>
<evidence type="ECO:0000256" key="1">
    <source>
        <dbReference type="ARBA" id="ARBA00004127"/>
    </source>
</evidence>
<keyword evidence="7" id="KW-0564">Palmitate</keyword>
<keyword evidence="5 10" id="KW-1133">Transmembrane helix</keyword>
<dbReference type="GO" id="GO:0005794">
    <property type="term" value="C:Golgi apparatus"/>
    <property type="evidence" value="ECO:0007669"/>
    <property type="project" value="TreeGrafter"/>
</dbReference>
<reference evidence="12" key="1">
    <citation type="submission" date="2021-01" db="EMBL/GenBank/DDBJ databases">
        <authorList>
            <consortium name="Genoscope - CEA"/>
            <person name="William W."/>
        </authorList>
    </citation>
    <scope>NUCLEOTIDE SEQUENCE</scope>
</reference>
<evidence type="ECO:0000256" key="6">
    <source>
        <dbReference type="ARBA" id="ARBA00023136"/>
    </source>
</evidence>
<evidence type="ECO:0000256" key="7">
    <source>
        <dbReference type="ARBA" id="ARBA00023139"/>
    </source>
</evidence>
<evidence type="ECO:0000256" key="10">
    <source>
        <dbReference type="RuleBase" id="RU079119"/>
    </source>
</evidence>
<evidence type="ECO:0000313" key="13">
    <source>
        <dbReference type="Proteomes" id="UP000683925"/>
    </source>
</evidence>
<feature type="transmembrane region" description="Helical" evidence="10">
    <location>
        <begin position="162"/>
        <end position="180"/>
    </location>
</feature>
<feature type="transmembrane region" description="Helical" evidence="10">
    <location>
        <begin position="370"/>
        <end position="391"/>
    </location>
</feature>
<proteinExistence type="inferred from homology"/>
<name>A0A8S1ULN0_PAROT</name>